<evidence type="ECO:0000256" key="6">
    <source>
        <dbReference type="SAM" id="Phobius"/>
    </source>
</evidence>
<sequence length="159" mass="17833">MRRCLTWWDLTWFGIGNHIGAGIFVLIGQEAHRHAGPAIVLSYAAADVSAMLTAICYTEFAVKIPVAGGSFVYLRVKLGDFAAFIVAANLIFESVIGSAAVAQATWSRWSAPQIDVAPQQAWRSFPVQRRCSERLRGTRRRRFSVVKLLQRRPSAVRWW</sequence>
<dbReference type="InterPro" id="IPR004841">
    <property type="entry name" value="AA-permease/SLC12A_dom"/>
</dbReference>
<dbReference type="EMBL" id="KZ451922">
    <property type="protein sequence ID" value="PKA62003.1"/>
    <property type="molecule type" value="Genomic_DNA"/>
</dbReference>
<evidence type="ECO:0000313" key="8">
    <source>
        <dbReference type="EMBL" id="PKA62003.1"/>
    </source>
</evidence>
<dbReference type="Pfam" id="PF00324">
    <property type="entry name" value="AA_permease"/>
    <property type="match status" value="1"/>
</dbReference>
<feature type="transmembrane region" description="Helical" evidence="6">
    <location>
        <begin position="39"/>
        <end position="61"/>
    </location>
</feature>
<gene>
    <name evidence="8" type="primary">CAT5</name>
    <name evidence="8" type="ORF">AXF42_Ash019209</name>
</gene>
<evidence type="ECO:0000256" key="3">
    <source>
        <dbReference type="ARBA" id="ARBA00022692"/>
    </source>
</evidence>
<keyword evidence="4 6" id="KW-1133">Transmembrane helix</keyword>
<dbReference type="GO" id="GO:0015189">
    <property type="term" value="F:L-lysine transmembrane transporter activity"/>
    <property type="evidence" value="ECO:0007669"/>
    <property type="project" value="TreeGrafter"/>
</dbReference>
<comment type="similarity">
    <text evidence="2">Belongs to the amino acid-polyamine-organocation (APC) superfamily. Cationic amino acid transporter (CAT) (TC 2.A.3.3) family.</text>
</comment>
<evidence type="ECO:0000256" key="2">
    <source>
        <dbReference type="ARBA" id="ARBA00008572"/>
    </source>
</evidence>
<reference evidence="8 9" key="1">
    <citation type="journal article" date="2017" name="Nature">
        <title>The Apostasia genome and the evolution of orchids.</title>
        <authorList>
            <person name="Zhang G.Q."/>
            <person name="Liu K.W."/>
            <person name="Li Z."/>
            <person name="Lohaus R."/>
            <person name="Hsiao Y.Y."/>
            <person name="Niu S.C."/>
            <person name="Wang J.Y."/>
            <person name="Lin Y.C."/>
            <person name="Xu Q."/>
            <person name="Chen L.J."/>
            <person name="Yoshida K."/>
            <person name="Fujiwara S."/>
            <person name="Wang Z.W."/>
            <person name="Zhang Y.Q."/>
            <person name="Mitsuda N."/>
            <person name="Wang M."/>
            <person name="Liu G.H."/>
            <person name="Pecoraro L."/>
            <person name="Huang H.X."/>
            <person name="Xiao X.J."/>
            <person name="Lin M."/>
            <person name="Wu X.Y."/>
            <person name="Wu W.L."/>
            <person name="Chen Y.Y."/>
            <person name="Chang S.B."/>
            <person name="Sakamoto S."/>
            <person name="Ohme-Takagi M."/>
            <person name="Yagi M."/>
            <person name="Zeng S.J."/>
            <person name="Shen C.Y."/>
            <person name="Yeh C.M."/>
            <person name="Luo Y.B."/>
            <person name="Tsai W.C."/>
            <person name="Van de Peer Y."/>
            <person name="Liu Z.J."/>
        </authorList>
    </citation>
    <scope>NUCLEOTIDE SEQUENCE [LARGE SCALE GENOMIC DNA]</scope>
    <source>
        <strain evidence="9">cv. Shenzhen</strain>
        <tissue evidence="8">Stem</tissue>
    </source>
</reference>
<dbReference type="PANTHER" id="PTHR43243:SF22">
    <property type="entry name" value="CATIONIC AMINO ACID TRANSPORTER 5"/>
    <property type="match status" value="1"/>
</dbReference>
<evidence type="ECO:0000256" key="4">
    <source>
        <dbReference type="ARBA" id="ARBA00022989"/>
    </source>
</evidence>
<protein>
    <submittedName>
        <fullName evidence="8">Cationic amino acid transporter 5</fullName>
    </submittedName>
</protein>
<evidence type="ECO:0000256" key="1">
    <source>
        <dbReference type="ARBA" id="ARBA00004141"/>
    </source>
</evidence>
<proteinExistence type="inferred from homology"/>
<dbReference type="GO" id="GO:0005886">
    <property type="term" value="C:plasma membrane"/>
    <property type="evidence" value="ECO:0007669"/>
    <property type="project" value="TreeGrafter"/>
</dbReference>
<evidence type="ECO:0000259" key="7">
    <source>
        <dbReference type="Pfam" id="PF00324"/>
    </source>
</evidence>
<feature type="transmembrane region" description="Helical" evidence="6">
    <location>
        <begin position="81"/>
        <end position="102"/>
    </location>
</feature>
<dbReference type="Proteomes" id="UP000236161">
    <property type="component" value="Unassembled WGS sequence"/>
</dbReference>
<dbReference type="Gene3D" id="1.20.1740.10">
    <property type="entry name" value="Amino acid/polyamine transporter I"/>
    <property type="match status" value="1"/>
</dbReference>
<dbReference type="AlphaFoldDB" id="A0A2I0B2I5"/>
<keyword evidence="9" id="KW-1185">Reference proteome</keyword>
<evidence type="ECO:0000313" key="9">
    <source>
        <dbReference type="Proteomes" id="UP000236161"/>
    </source>
</evidence>
<dbReference type="STRING" id="1088818.A0A2I0B2I5"/>
<keyword evidence="3 6" id="KW-0812">Transmembrane</keyword>
<dbReference type="GO" id="GO:0005313">
    <property type="term" value="F:L-glutamate transmembrane transporter activity"/>
    <property type="evidence" value="ECO:0007669"/>
    <property type="project" value="TreeGrafter"/>
</dbReference>
<name>A0A2I0B2I5_9ASPA</name>
<organism evidence="8 9">
    <name type="scientific">Apostasia shenzhenica</name>
    <dbReference type="NCBI Taxonomy" id="1088818"/>
    <lineage>
        <taxon>Eukaryota</taxon>
        <taxon>Viridiplantae</taxon>
        <taxon>Streptophyta</taxon>
        <taxon>Embryophyta</taxon>
        <taxon>Tracheophyta</taxon>
        <taxon>Spermatophyta</taxon>
        <taxon>Magnoliopsida</taxon>
        <taxon>Liliopsida</taxon>
        <taxon>Asparagales</taxon>
        <taxon>Orchidaceae</taxon>
        <taxon>Apostasioideae</taxon>
        <taxon>Apostasia</taxon>
    </lineage>
</organism>
<evidence type="ECO:0000256" key="5">
    <source>
        <dbReference type="ARBA" id="ARBA00023136"/>
    </source>
</evidence>
<feature type="domain" description="Amino acid permease/ SLC12A" evidence="7">
    <location>
        <begin position="10"/>
        <end position="101"/>
    </location>
</feature>
<dbReference type="PANTHER" id="PTHR43243">
    <property type="entry name" value="INNER MEMBRANE TRANSPORTER YGJI-RELATED"/>
    <property type="match status" value="1"/>
</dbReference>
<feature type="transmembrane region" description="Helical" evidence="6">
    <location>
        <begin position="6"/>
        <end position="27"/>
    </location>
</feature>
<keyword evidence="5 6" id="KW-0472">Membrane</keyword>
<comment type="subcellular location">
    <subcellularLocation>
        <location evidence="1">Membrane</location>
        <topology evidence="1">Multi-pass membrane protein</topology>
    </subcellularLocation>
</comment>
<dbReference type="OrthoDB" id="782359at2759"/>
<accession>A0A2I0B2I5</accession>